<evidence type="ECO:0000313" key="3">
    <source>
        <dbReference type="Proteomes" id="UP001597079"/>
    </source>
</evidence>
<dbReference type="Gene3D" id="1.10.260.40">
    <property type="entry name" value="lambda repressor-like DNA-binding domains"/>
    <property type="match status" value="1"/>
</dbReference>
<protein>
    <submittedName>
        <fullName evidence="2">MEDS domain-containing protein</fullName>
    </submittedName>
</protein>
<dbReference type="PROSITE" id="PS50943">
    <property type="entry name" value="HTH_CROC1"/>
    <property type="match status" value="1"/>
</dbReference>
<reference evidence="3" key="1">
    <citation type="journal article" date="2019" name="Int. J. Syst. Evol. Microbiol.">
        <title>The Global Catalogue of Microorganisms (GCM) 10K type strain sequencing project: providing services to taxonomists for standard genome sequencing and annotation.</title>
        <authorList>
            <consortium name="The Broad Institute Genomics Platform"/>
            <consortium name="The Broad Institute Genome Sequencing Center for Infectious Disease"/>
            <person name="Wu L."/>
            <person name="Ma J."/>
        </authorList>
    </citation>
    <scope>NUCLEOTIDE SEQUENCE [LARGE SCALE GENOMIC DNA]</scope>
    <source>
        <strain evidence="3">CGMCC 1.12286</strain>
    </source>
</reference>
<gene>
    <name evidence="2" type="ORF">ACFSB2_25270</name>
</gene>
<keyword evidence="3" id="KW-1185">Reference proteome</keyword>
<dbReference type="InterPro" id="IPR010982">
    <property type="entry name" value="Lambda_DNA-bd_dom_sf"/>
</dbReference>
<organism evidence="2 3">
    <name type="scientific">Alicyclobacillus fodiniaquatilis</name>
    <dbReference type="NCBI Taxonomy" id="1661150"/>
    <lineage>
        <taxon>Bacteria</taxon>
        <taxon>Bacillati</taxon>
        <taxon>Bacillota</taxon>
        <taxon>Bacilli</taxon>
        <taxon>Bacillales</taxon>
        <taxon>Alicyclobacillaceae</taxon>
        <taxon>Alicyclobacillus</taxon>
    </lineage>
</organism>
<dbReference type="CDD" id="cd00093">
    <property type="entry name" value="HTH_XRE"/>
    <property type="match status" value="1"/>
</dbReference>
<name>A0ABW4JP42_9BACL</name>
<dbReference type="Proteomes" id="UP001597079">
    <property type="component" value="Unassembled WGS sequence"/>
</dbReference>
<dbReference type="RefSeq" id="WP_377945925.1">
    <property type="nucleotide sequence ID" value="NZ_JBHUCX010000099.1"/>
</dbReference>
<dbReference type="SMART" id="SM00530">
    <property type="entry name" value="HTH_XRE"/>
    <property type="match status" value="1"/>
</dbReference>
<feature type="domain" description="HTH cro/C1-type" evidence="1">
    <location>
        <begin position="7"/>
        <end position="61"/>
    </location>
</feature>
<proteinExistence type="predicted"/>
<accession>A0ABW4JP42</accession>
<sequence length="366" mass="42448">MKKREWLKQLRISRGLTQETVAIHSFIDRGFYAQIENGTRDPSMNVAENIAHTLGIHPQIFFVDHFQASHMEPLHHESHTIYAQCDLDLKYTWVFHPYCDVQDILGHRDDELATNTGVADLIFLKKQVLLQGVPLEKIIVFPRDGSLRPYLVRGEPLWDNDNRLIGVHTALTYMPALLSFPYQQHAQRSEPRGLFQGHALYFYDNVNLYTENLVRFITDGVECGYQLWIVENASLISIVKEKLKTLLSTEKYEYAHFLDNQLAYGADHFDTQHIANKFLKCIMRSVLKWGPIRIWNHVTWKEQDGMLQNLIHLEAMADAAILELGLTLVCAYDANRIPAVFQTNLLRCHEYLMTDTELVYSPLYTK</sequence>
<dbReference type="EMBL" id="JBHUCX010000099">
    <property type="protein sequence ID" value="MFD1677982.1"/>
    <property type="molecule type" value="Genomic_DNA"/>
</dbReference>
<evidence type="ECO:0000259" key="1">
    <source>
        <dbReference type="PROSITE" id="PS50943"/>
    </source>
</evidence>
<dbReference type="InterPro" id="IPR025847">
    <property type="entry name" value="MEDS_domain"/>
</dbReference>
<comment type="caution">
    <text evidence="2">The sequence shown here is derived from an EMBL/GenBank/DDBJ whole genome shotgun (WGS) entry which is preliminary data.</text>
</comment>
<dbReference type="SUPFAM" id="SSF47413">
    <property type="entry name" value="lambda repressor-like DNA-binding domains"/>
    <property type="match status" value="1"/>
</dbReference>
<dbReference type="InterPro" id="IPR001387">
    <property type="entry name" value="Cro/C1-type_HTH"/>
</dbReference>
<evidence type="ECO:0000313" key="2">
    <source>
        <dbReference type="EMBL" id="MFD1677982.1"/>
    </source>
</evidence>
<dbReference type="Pfam" id="PF12844">
    <property type="entry name" value="HTH_19"/>
    <property type="match status" value="1"/>
</dbReference>
<dbReference type="Pfam" id="PF14417">
    <property type="entry name" value="MEDS"/>
    <property type="match status" value="1"/>
</dbReference>